<feature type="compositionally biased region" description="Basic and acidic residues" evidence="10">
    <location>
        <begin position="2290"/>
        <end position="2304"/>
    </location>
</feature>
<feature type="compositionally biased region" description="Polar residues" evidence="10">
    <location>
        <begin position="1823"/>
        <end position="1837"/>
    </location>
</feature>
<comment type="similarity">
    <text evidence="2">Belongs to the syntaxin family.</text>
</comment>
<dbReference type="GO" id="GO:0031201">
    <property type="term" value="C:SNARE complex"/>
    <property type="evidence" value="ECO:0007669"/>
    <property type="project" value="TreeGrafter"/>
</dbReference>
<feature type="compositionally biased region" description="Low complexity" evidence="10">
    <location>
        <begin position="1608"/>
        <end position="1632"/>
    </location>
</feature>
<dbReference type="EMBL" id="CADCXU010028217">
    <property type="protein sequence ID" value="CAB0014812.1"/>
    <property type="molecule type" value="Genomic_DNA"/>
</dbReference>
<feature type="compositionally biased region" description="Polar residues" evidence="10">
    <location>
        <begin position="1290"/>
        <end position="1327"/>
    </location>
</feature>
<feature type="compositionally biased region" description="Basic and acidic residues" evidence="10">
    <location>
        <begin position="469"/>
        <end position="487"/>
    </location>
</feature>
<feature type="compositionally biased region" description="Basic and acidic residues" evidence="10">
    <location>
        <begin position="725"/>
        <end position="738"/>
    </location>
</feature>
<evidence type="ECO:0000256" key="8">
    <source>
        <dbReference type="ARBA" id="ARBA00023054"/>
    </source>
</evidence>
<feature type="compositionally biased region" description="Low complexity" evidence="10">
    <location>
        <begin position="1517"/>
        <end position="1531"/>
    </location>
</feature>
<feature type="compositionally biased region" description="Polar residues" evidence="10">
    <location>
        <begin position="1363"/>
        <end position="1384"/>
    </location>
</feature>
<feature type="compositionally biased region" description="Polar residues" evidence="10">
    <location>
        <begin position="739"/>
        <end position="763"/>
    </location>
</feature>
<dbReference type="Pfam" id="PF05739">
    <property type="entry name" value="SNARE"/>
    <property type="match status" value="1"/>
</dbReference>
<evidence type="ECO:0000256" key="9">
    <source>
        <dbReference type="ARBA" id="ARBA00023136"/>
    </source>
</evidence>
<dbReference type="CDD" id="cd15845">
    <property type="entry name" value="SNARE_syntaxin16"/>
    <property type="match status" value="1"/>
</dbReference>
<keyword evidence="8" id="KW-0175">Coiled coil</keyword>
<feature type="compositionally biased region" description="Low complexity" evidence="10">
    <location>
        <begin position="1492"/>
        <end position="1504"/>
    </location>
</feature>
<dbReference type="GO" id="GO:0000149">
    <property type="term" value="F:SNARE binding"/>
    <property type="evidence" value="ECO:0007669"/>
    <property type="project" value="TreeGrafter"/>
</dbReference>
<feature type="compositionally biased region" description="Polar residues" evidence="10">
    <location>
        <begin position="811"/>
        <end position="832"/>
    </location>
</feature>
<evidence type="ECO:0000256" key="2">
    <source>
        <dbReference type="ARBA" id="ARBA00009063"/>
    </source>
</evidence>
<evidence type="ECO:0000313" key="12">
    <source>
        <dbReference type="EMBL" id="CAB0014812.1"/>
    </source>
</evidence>
<dbReference type="GO" id="GO:0005484">
    <property type="term" value="F:SNAP receptor activity"/>
    <property type="evidence" value="ECO:0007669"/>
    <property type="project" value="TreeGrafter"/>
</dbReference>
<dbReference type="PANTHER" id="PTHR19957">
    <property type="entry name" value="SYNTAXIN"/>
    <property type="match status" value="1"/>
</dbReference>
<dbReference type="PROSITE" id="PS50192">
    <property type="entry name" value="T_SNARE"/>
    <property type="match status" value="1"/>
</dbReference>
<feature type="compositionally biased region" description="Low complexity" evidence="10">
    <location>
        <begin position="1428"/>
        <end position="1437"/>
    </location>
</feature>
<keyword evidence="4" id="KW-0812">Transmembrane</keyword>
<feature type="compositionally biased region" description="Basic and acidic residues" evidence="10">
    <location>
        <begin position="799"/>
        <end position="809"/>
    </location>
</feature>
<dbReference type="GO" id="GO:0006886">
    <property type="term" value="P:intracellular protein transport"/>
    <property type="evidence" value="ECO:0007669"/>
    <property type="project" value="TreeGrafter"/>
</dbReference>
<dbReference type="PANTHER" id="PTHR19957:SF83">
    <property type="entry name" value="SYNTAXIN-16"/>
    <property type="match status" value="1"/>
</dbReference>
<dbReference type="InterPro" id="IPR045242">
    <property type="entry name" value="Syntaxin"/>
</dbReference>
<organism evidence="12 13">
    <name type="scientific">Nesidiocoris tenuis</name>
    <dbReference type="NCBI Taxonomy" id="355587"/>
    <lineage>
        <taxon>Eukaryota</taxon>
        <taxon>Metazoa</taxon>
        <taxon>Ecdysozoa</taxon>
        <taxon>Arthropoda</taxon>
        <taxon>Hexapoda</taxon>
        <taxon>Insecta</taxon>
        <taxon>Pterygota</taxon>
        <taxon>Neoptera</taxon>
        <taxon>Paraneoptera</taxon>
        <taxon>Hemiptera</taxon>
        <taxon>Heteroptera</taxon>
        <taxon>Panheteroptera</taxon>
        <taxon>Cimicomorpha</taxon>
        <taxon>Miridae</taxon>
        <taxon>Dicyphina</taxon>
        <taxon>Nesidiocoris</taxon>
    </lineage>
</organism>
<feature type="region of interest" description="Disordered" evidence="10">
    <location>
        <begin position="946"/>
        <end position="1001"/>
    </location>
</feature>
<dbReference type="SMART" id="SM00397">
    <property type="entry name" value="t_SNARE"/>
    <property type="match status" value="1"/>
</dbReference>
<dbReference type="GO" id="GO:0000139">
    <property type="term" value="C:Golgi membrane"/>
    <property type="evidence" value="ECO:0007669"/>
    <property type="project" value="UniProtKB-SubCell"/>
</dbReference>
<feature type="compositionally biased region" description="Low complexity" evidence="10">
    <location>
        <begin position="1810"/>
        <end position="1822"/>
    </location>
</feature>
<evidence type="ECO:0000256" key="3">
    <source>
        <dbReference type="ARBA" id="ARBA00022448"/>
    </source>
</evidence>
<feature type="compositionally biased region" description="Polar residues" evidence="10">
    <location>
        <begin position="2275"/>
        <end position="2286"/>
    </location>
</feature>
<name>A0A6H5HD20_9HEMI</name>
<feature type="region of interest" description="Disordered" evidence="10">
    <location>
        <begin position="703"/>
        <end position="864"/>
    </location>
</feature>
<evidence type="ECO:0000256" key="5">
    <source>
        <dbReference type="ARBA" id="ARBA00022927"/>
    </source>
</evidence>
<feature type="region of interest" description="Disordered" evidence="10">
    <location>
        <begin position="1605"/>
        <end position="1665"/>
    </location>
</feature>
<evidence type="ECO:0000256" key="4">
    <source>
        <dbReference type="ARBA" id="ARBA00022692"/>
    </source>
</evidence>
<feature type="region of interest" description="Disordered" evidence="10">
    <location>
        <begin position="1488"/>
        <end position="1591"/>
    </location>
</feature>
<feature type="region of interest" description="Disordered" evidence="10">
    <location>
        <begin position="2273"/>
        <end position="2329"/>
    </location>
</feature>
<keyword evidence="6" id="KW-1133">Transmembrane helix</keyword>
<feature type="compositionally biased region" description="Low complexity" evidence="10">
    <location>
        <begin position="2008"/>
        <end position="2020"/>
    </location>
</feature>
<keyword evidence="9" id="KW-0472">Membrane</keyword>
<feature type="compositionally biased region" description="Polar residues" evidence="10">
    <location>
        <begin position="1781"/>
        <end position="1809"/>
    </location>
</feature>
<evidence type="ECO:0000256" key="6">
    <source>
        <dbReference type="ARBA" id="ARBA00022989"/>
    </source>
</evidence>
<evidence type="ECO:0000313" key="13">
    <source>
        <dbReference type="Proteomes" id="UP000479000"/>
    </source>
</evidence>
<evidence type="ECO:0000256" key="1">
    <source>
        <dbReference type="ARBA" id="ARBA00004409"/>
    </source>
</evidence>
<gene>
    <name evidence="12" type="ORF">NTEN_LOCUS19219</name>
</gene>
<keyword evidence="3" id="KW-0813">Transport</keyword>
<keyword evidence="5" id="KW-0653">Protein transport</keyword>
<dbReference type="GO" id="GO:0048278">
    <property type="term" value="P:vesicle docking"/>
    <property type="evidence" value="ECO:0007669"/>
    <property type="project" value="TreeGrafter"/>
</dbReference>
<feature type="region of interest" description="Disordered" evidence="10">
    <location>
        <begin position="1290"/>
        <end position="1333"/>
    </location>
</feature>
<keyword evidence="7" id="KW-0333">Golgi apparatus</keyword>
<dbReference type="GO" id="GO:0006906">
    <property type="term" value="P:vesicle fusion"/>
    <property type="evidence" value="ECO:0007669"/>
    <property type="project" value="TreeGrafter"/>
</dbReference>
<feature type="region of interest" description="Disordered" evidence="10">
    <location>
        <begin position="320"/>
        <end position="339"/>
    </location>
</feature>
<dbReference type="SUPFAM" id="SSF47661">
    <property type="entry name" value="t-snare proteins"/>
    <property type="match status" value="1"/>
</dbReference>
<feature type="compositionally biased region" description="Low complexity" evidence="10">
    <location>
        <begin position="2425"/>
        <end position="2444"/>
    </location>
</feature>
<evidence type="ECO:0000259" key="11">
    <source>
        <dbReference type="PROSITE" id="PS50192"/>
    </source>
</evidence>
<feature type="compositionally biased region" description="Polar residues" evidence="10">
    <location>
        <begin position="488"/>
        <end position="499"/>
    </location>
</feature>
<feature type="compositionally biased region" description="Polar residues" evidence="10">
    <location>
        <begin position="985"/>
        <end position="1001"/>
    </location>
</feature>
<feature type="region of interest" description="Disordered" evidence="10">
    <location>
        <begin position="1363"/>
        <end position="1447"/>
    </location>
</feature>
<feature type="region of interest" description="Disordered" evidence="10">
    <location>
        <begin position="1781"/>
        <end position="1837"/>
    </location>
</feature>
<feature type="region of interest" description="Disordered" evidence="10">
    <location>
        <begin position="2006"/>
        <end position="2027"/>
    </location>
</feature>
<dbReference type="InterPro" id="IPR010989">
    <property type="entry name" value="SNARE"/>
</dbReference>
<accession>A0A6H5HD20</accession>
<sequence>MASRSLTAIYVLMRNNASQNRNIYSDVGCSDRIALVPNAEDVEMGSVPPSWSSIVEDCQYTLVRLKIKLASLSELHSKAISRPTFNDSSQDEIQIQSLSEDITRVSLFYISTLVQFLRKFQIHRLNYSSINSKFVFYLDLQWTVQEYRSDIQRSQPHELKLGEKTGQLELKTREDRSKAYFDAQLLDEVKYEDDDDSGVDWSGQTSLQIAEERIQEAMARERDVDVIVSSVIGLRDIYRELQSLVVHQGTVLDRIDYQIETTQCQVKQATTQLEKAARYRRGNKKMIFLNPVQPFPSAQTMVLDNNAKNVTHVVRVTPPKAKNVSSSHRTPKKNPFGENGANVVIPPASTVPVISGNVATNVVLTNELPNAAAILNPNIATNLQAPAMCPGAFIIRDGRVITVPSILVRPQPTVILMQATPVRQTAAGVKRVKLPQNILKGREVTQTTYANKAPIPAIKAFRMESYPREYKGKSKKKKDDPTLEGTKKSTSCSDQSAPVCASSNMNDGTTKSLSVNTVTCTALTSLPGSSSVSNLKRKAVPSAEGSKVSKLVEKPSTAVSGDSCESCLEKTQPECASHQTNTSEAGNTSKTLTNQQVIGVQQPQHRKEAIRQTLLAKSSVCAQANKNNDQVGGDLGQPANIMDMEIALEESGITVNEKLDLIGDKILNASDRIKETPKVIEAQESQLTRPAGLSGAELWIQSGELGNSNGEGSNLAGNSNIEETDTSKMESGKQREDSLIQSAKPQDQANDRSNPSVEETSAEVSKRPKEKPTTANSTLQLIKPCQAMMTSSRPANPSAEKEGMAERTVPDSYSPSPAATESESLPTNSKLTDSIKPQLKAPPNSSSTTAQSTSSSSATLKASNPFLHDNNPFLYQDANNQNACWPSSSGTYDFNHPMVPVGKSVGCSTPVGCSTSTLNTNPNISASCSSDQNVVSTTTSSMISRSTAAPCQRIGNESSPNLTAGGRNVSLQSGNAQTGGGAKHQITTSGPQTSCTNAGNNASNQQKSALVESTFPSTYSYTLSNHMYSIALPAVNQESARPESFFNYENPIANLPTADPYFSNLANKRDNIPMSCTTSAATINCSSYASQSSNSRQPVARKLFSGDTLCTVANSSYSLLKTHQNQSNVPMPPLPPISTNPTQMFHVGSYSNINTFRDPVYFPNDAVVVSKSSCSSQPSAKPCRDPAGHVNQSTNFGELHPHTTYNSSFPSISCNTNLSANITTPNSSYIPSRPYGQIEPPPCYPSQTSNTLISYSSSQALNVGASSKSAYKSYNRSADFSMNVITSNGASGPPSNASIGAQDSFNHNTISSSSNQDTSKLNTSTQLEHNKIAEPKTTAELSQKKLNNNGTLQYSNFQYFNSSHHSTSTQSVYQGDSSGKSKTTMPPPPPPSQAKDGLELAHLSSLSSPATSVHNQQQSTRSKISTQSGPSLSGLSPRGPKEPPTAPVSAAIQKANNQLYTQSVASHTYKHQYFREEMTANASMTKDATIQASSTNSPHASSNSQGVQTHLSYVLHSNSQKSTSLQRSSSNVMPTPSNTHNNIHTSPSGHTQVASQTFLPSMTSNNQPCSSTSMQHAQKQNGSQNRNSLTTTNYSSQLCSQQHYNAVPNTTNTPNETPNLPGNSVQSGSSSSMHVAALPSSTNYSYSYPSSSTVPHSVHSNPTSVVTSQQEYNSFNLNCSTAQTADFMSNQNMFAFSHISSTNHTTPGERVNAESSALLAPASQLFSNTESMPHQNQSHLRQEVVASAQKHGVDAARDVGVQQNGQSAYVHEAGSNNLICSGPGDQTNLPANSKKSHQSFSMSHIATCTSSHNPESSSDSPNQGNQSTKSNASPSQNYSSILKENSFKAAPSQNLFGSADAQGPPVSKSYDFPLASVLTGLNDPILSSSMISNEINSNLQNRSMADPVQSTKHSKCSGKDIERHFIGNSEGNSYKPSDNSCVIDYQHRSKDIERNSFIPIIEDVRLNSEFSNDLFSSLQVPTGGTHSDSISPTAAFLLAFPLVSTSKNNENPNENDQQDNTHGNTPTTILQIGNIDPPNSELFHPLEFTKDIENSVYLGQIHDKAKRKDLGGVDKQKKTDLNSFPPTSAYGCQTAQPSEFNVVQYDQSWTSGGVETIVQNKNKIHQDRRKVDKPVKQFNNNVNANFEYCKSDKKKKNKISVNWMATTEVNEPFHKEVEASFAASTLPFPIDMDSFPDICLNKKANSNNGSAAAYNWSPSKSLLPFDSTLVIPSTLPTLMGDLALGTLTPSDSYGKRSEIKKSTDKPLAERREAMQKTQNNFFSVSQLVDPKSKKSRVQESNKFKKLEKKKATAGANQRRKDLGGGEVDACQENALPPMGWEKYRHRNNYSAEALIGGQEVVDSTSYTAYQQQQGTNNFFVGPDFNSHPDTQAPPLNGQYQANFSFTNQYPSYASDEYQQPSEAFSVNQQQQTTPSQKQQTVSKQNIGQHMQVGNSNCKRTTAGPSGANNKMAEEQSESYANNRSQRSTYLQDAHAQTHQHQSHSASLSQTQPASSGPPVFTSNTTTSVTNFNLSTIFPEINELLLGGEPEGHVFSSYIMWSQSAGSSKGKIVSGVHQSRSNCPSSNFGAREALASIGLVSGGLESRRSGRSGDLDSFLSLFFGRIVLTSRRIGPVKRPSYSLEDGVIIVDRRRVLIKMAIDIPWKMQNVNIVANHSIGS</sequence>
<keyword evidence="13" id="KW-1185">Reference proteome</keyword>
<feature type="compositionally biased region" description="Polar residues" evidence="10">
    <location>
        <begin position="2445"/>
        <end position="2468"/>
    </location>
</feature>
<feature type="compositionally biased region" description="Low complexity" evidence="10">
    <location>
        <begin position="1639"/>
        <end position="1662"/>
    </location>
</feature>
<feature type="region of interest" description="Disordered" evidence="10">
    <location>
        <begin position="2423"/>
        <end position="2523"/>
    </location>
</feature>
<dbReference type="Proteomes" id="UP000479000">
    <property type="component" value="Unassembled WGS sequence"/>
</dbReference>
<evidence type="ECO:0000256" key="10">
    <source>
        <dbReference type="SAM" id="MobiDB-lite"/>
    </source>
</evidence>
<feature type="region of interest" description="Disordered" evidence="10">
    <location>
        <begin position="469"/>
        <end position="499"/>
    </location>
</feature>
<proteinExistence type="inferred from homology"/>
<dbReference type="Gene3D" id="1.20.58.70">
    <property type="match status" value="1"/>
</dbReference>
<feature type="compositionally biased region" description="Polar residues" evidence="10">
    <location>
        <begin position="1404"/>
        <end position="1427"/>
    </location>
</feature>
<reference evidence="12 13" key="1">
    <citation type="submission" date="2020-02" db="EMBL/GenBank/DDBJ databases">
        <authorList>
            <person name="Ferguson B K."/>
        </authorList>
    </citation>
    <scope>NUCLEOTIDE SEQUENCE [LARGE SCALE GENOMIC DNA]</scope>
</reference>
<feature type="compositionally biased region" description="Polar residues" evidence="10">
    <location>
        <begin position="2477"/>
        <end position="2489"/>
    </location>
</feature>
<feature type="domain" description="T-SNARE coiled-coil homology" evidence="11">
    <location>
        <begin position="214"/>
        <end position="276"/>
    </location>
</feature>
<dbReference type="InterPro" id="IPR000727">
    <property type="entry name" value="T_SNARE_dom"/>
</dbReference>
<dbReference type="OrthoDB" id="10251371at2759"/>
<feature type="compositionally biased region" description="Polar residues" evidence="10">
    <location>
        <begin position="1532"/>
        <end position="1591"/>
    </location>
</feature>
<feature type="compositionally biased region" description="Low complexity" evidence="10">
    <location>
        <begin position="845"/>
        <end position="863"/>
    </location>
</feature>
<comment type="subcellular location">
    <subcellularLocation>
        <location evidence="1">Golgi apparatus membrane</location>
        <topology evidence="1">Single-pass type IV membrane protein</topology>
    </subcellularLocation>
</comment>
<protein>
    <recommendedName>
        <fullName evidence="11">t-SNARE coiled-coil homology domain-containing protein</fullName>
    </recommendedName>
</protein>
<evidence type="ECO:0000256" key="7">
    <source>
        <dbReference type="ARBA" id="ARBA00023034"/>
    </source>
</evidence>
<feature type="compositionally biased region" description="Low complexity" evidence="10">
    <location>
        <begin position="2490"/>
        <end position="2511"/>
    </location>
</feature>
<feature type="compositionally biased region" description="Low complexity" evidence="10">
    <location>
        <begin position="703"/>
        <end position="720"/>
    </location>
</feature>